<dbReference type="AlphaFoldDB" id="A0A026W6Z4"/>
<dbReference type="Proteomes" id="UP000053097">
    <property type="component" value="Unassembled WGS sequence"/>
</dbReference>
<evidence type="ECO:0000313" key="1">
    <source>
        <dbReference type="EMBL" id="EZA51830.1"/>
    </source>
</evidence>
<accession>A0A026W6Z4</accession>
<proteinExistence type="predicted"/>
<name>A0A026W6Z4_OOCBI</name>
<evidence type="ECO:0000313" key="2">
    <source>
        <dbReference type="Proteomes" id="UP000053097"/>
    </source>
</evidence>
<keyword evidence="2" id="KW-1185">Reference proteome</keyword>
<dbReference type="EMBL" id="KK107371">
    <property type="protein sequence ID" value="EZA51830.1"/>
    <property type="molecule type" value="Genomic_DNA"/>
</dbReference>
<organism evidence="1 2">
    <name type="scientific">Ooceraea biroi</name>
    <name type="common">Clonal raider ant</name>
    <name type="synonym">Cerapachys biroi</name>
    <dbReference type="NCBI Taxonomy" id="2015173"/>
    <lineage>
        <taxon>Eukaryota</taxon>
        <taxon>Metazoa</taxon>
        <taxon>Ecdysozoa</taxon>
        <taxon>Arthropoda</taxon>
        <taxon>Hexapoda</taxon>
        <taxon>Insecta</taxon>
        <taxon>Pterygota</taxon>
        <taxon>Neoptera</taxon>
        <taxon>Endopterygota</taxon>
        <taxon>Hymenoptera</taxon>
        <taxon>Apocrita</taxon>
        <taxon>Aculeata</taxon>
        <taxon>Formicoidea</taxon>
        <taxon>Formicidae</taxon>
        <taxon>Dorylinae</taxon>
        <taxon>Ooceraea</taxon>
    </lineage>
</organism>
<reference evidence="1 2" key="1">
    <citation type="journal article" date="2014" name="Curr. Biol.">
        <title>The genome of the clonal raider ant Cerapachys biroi.</title>
        <authorList>
            <person name="Oxley P.R."/>
            <person name="Ji L."/>
            <person name="Fetter-Pruneda I."/>
            <person name="McKenzie S.K."/>
            <person name="Li C."/>
            <person name="Hu H."/>
            <person name="Zhang G."/>
            <person name="Kronauer D.J."/>
        </authorList>
    </citation>
    <scope>NUCLEOTIDE SEQUENCE [LARGE SCALE GENOMIC DNA]</scope>
</reference>
<sequence length="57" mass="6633">MENANPATVTVQPPACHHHQRSLIHAKFHAYSPVRHILTKCDYDEKKKKKNSQLLDR</sequence>
<protein>
    <submittedName>
        <fullName evidence="1">Uncharacterized protein</fullName>
    </submittedName>
</protein>
<gene>
    <name evidence="1" type="ORF">X777_09625</name>
</gene>